<feature type="region of interest" description="Disordered" evidence="1">
    <location>
        <begin position="1"/>
        <end position="21"/>
    </location>
</feature>
<comment type="caution">
    <text evidence="2">The sequence shown here is derived from an EMBL/GenBank/DDBJ whole genome shotgun (WGS) entry which is preliminary data.</text>
</comment>
<gene>
    <name evidence="2" type="ORF">Bpfe_025444</name>
</gene>
<dbReference type="Proteomes" id="UP001233172">
    <property type="component" value="Unassembled WGS sequence"/>
</dbReference>
<organism evidence="2 3">
    <name type="scientific">Biomphalaria pfeifferi</name>
    <name type="common">Bloodfluke planorb</name>
    <name type="synonym">Freshwater snail</name>
    <dbReference type="NCBI Taxonomy" id="112525"/>
    <lineage>
        <taxon>Eukaryota</taxon>
        <taxon>Metazoa</taxon>
        <taxon>Spiralia</taxon>
        <taxon>Lophotrochozoa</taxon>
        <taxon>Mollusca</taxon>
        <taxon>Gastropoda</taxon>
        <taxon>Heterobranchia</taxon>
        <taxon>Euthyneura</taxon>
        <taxon>Panpulmonata</taxon>
        <taxon>Hygrophila</taxon>
        <taxon>Lymnaeoidea</taxon>
        <taxon>Planorbidae</taxon>
        <taxon>Biomphalaria</taxon>
    </lineage>
</organism>
<reference evidence="2" key="1">
    <citation type="journal article" date="2023" name="PLoS Negl. Trop. Dis.">
        <title>A genome sequence for Biomphalaria pfeifferi, the major vector snail for the human-infecting parasite Schistosoma mansoni.</title>
        <authorList>
            <person name="Bu L."/>
            <person name="Lu L."/>
            <person name="Laidemitt M.R."/>
            <person name="Zhang S.M."/>
            <person name="Mutuku M."/>
            <person name="Mkoji G."/>
            <person name="Steinauer M."/>
            <person name="Loker E.S."/>
        </authorList>
    </citation>
    <scope>NUCLEOTIDE SEQUENCE</scope>
    <source>
        <strain evidence="2">KasaAsao</strain>
    </source>
</reference>
<protein>
    <submittedName>
        <fullName evidence="2">Uncharacterized protein</fullName>
    </submittedName>
</protein>
<proteinExistence type="predicted"/>
<evidence type="ECO:0000313" key="3">
    <source>
        <dbReference type="Proteomes" id="UP001233172"/>
    </source>
</evidence>
<dbReference type="EMBL" id="JASAOG010000185">
    <property type="protein sequence ID" value="KAK0045172.1"/>
    <property type="molecule type" value="Genomic_DNA"/>
</dbReference>
<evidence type="ECO:0000313" key="2">
    <source>
        <dbReference type="EMBL" id="KAK0045172.1"/>
    </source>
</evidence>
<dbReference type="AlphaFoldDB" id="A0AAD8B0B3"/>
<keyword evidence="3" id="KW-1185">Reference proteome</keyword>
<accession>A0AAD8B0B3</accession>
<sequence length="112" mass="12410">MKRILDSSVSPQSPGPSKKPMQNLLATISSLSNEYKNVKETSSCSESVLQATSLFQLDNHNFRLNSEDQNEGKLHINITRNMGMLSNAFEDQILSVVEFSSQSESCGTVGYY</sequence>
<reference evidence="2" key="2">
    <citation type="submission" date="2023-04" db="EMBL/GenBank/DDBJ databases">
        <authorList>
            <person name="Bu L."/>
            <person name="Lu L."/>
            <person name="Laidemitt M.R."/>
            <person name="Zhang S.M."/>
            <person name="Mutuku M."/>
            <person name="Mkoji G."/>
            <person name="Steinauer M."/>
            <person name="Loker E.S."/>
        </authorList>
    </citation>
    <scope>NUCLEOTIDE SEQUENCE</scope>
    <source>
        <strain evidence="2">KasaAsao</strain>
        <tissue evidence="2">Whole Snail</tissue>
    </source>
</reference>
<evidence type="ECO:0000256" key="1">
    <source>
        <dbReference type="SAM" id="MobiDB-lite"/>
    </source>
</evidence>
<name>A0AAD8B0B3_BIOPF</name>